<comment type="similarity">
    <text evidence="1 2">Belongs to the ArsC family.</text>
</comment>
<evidence type="ECO:0000256" key="1">
    <source>
        <dbReference type="ARBA" id="ARBA00007198"/>
    </source>
</evidence>
<dbReference type="Pfam" id="PF03960">
    <property type="entry name" value="ArsC"/>
    <property type="match status" value="1"/>
</dbReference>
<dbReference type="Proteomes" id="UP001460888">
    <property type="component" value="Unassembled WGS sequence"/>
</dbReference>
<keyword evidence="4" id="KW-1185">Reference proteome</keyword>
<reference evidence="3 4" key="1">
    <citation type="submission" date="2013-03" db="EMBL/GenBank/DDBJ databases">
        <title>Salinisphaera dokdonensis CL-ES53 Genome Sequencing.</title>
        <authorList>
            <person name="Li C."/>
            <person name="Lai Q."/>
            <person name="Shao Z."/>
        </authorList>
    </citation>
    <scope>NUCLEOTIDE SEQUENCE [LARGE SCALE GENOMIC DNA]</scope>
    <source>
        <strain evidence="3 4">CL-ES53</strain>
    </source>
</reference>
<gene>
    <name evidence="3" type="ORF">SADO_10099</name>
</gene>
<dbReference type="PANTHER" id="PTHR30041:SF4">
    <property type="entry name" value="ARSENATE REDUCTASE"/>
    <property type="match status" value="1"/>
</dbReference>
<evidence type="ECO:0000256" key="2">
    <source>
        <dbReference type="PROSITE-ProRule" id="PRU01282"/>
    </source>
</evidence>
<proteinExistence type="inferred from homology"/>
<evidence type="ECO:0000313" key="3">
    <source>
        <dbReference type="EMBL" id="MES1929600.1"/>
    </source>
</evidence>
<organism evidence="3 4">
    <name type="scientific">Salinisphaera dokdonensis CL-ES53</name>
    <dbReference type="NCBI Taxonomy" id="1304272"/>
    <lineage>
        <taxon>Bacteria</taxon>
        <taxon>Pseudomonadati</taxon>
        <taxon>Pseudomonadota</taxon>
        <taxon>Gammaproteobacteria</taxon>
        <taxon>Salinisphaerales</taxon>
        <taxon>Salinisphaeraceae</taxon>
        <taxon>Salinisphaera</taxon>
    </lineage>
</organism>
<comment type="caution">
    <text evidence="3">The sequence shown here is derived from an EMBL/GenBank/DDBJ whole genome shotgun (WGS) entry which is preliminary data.</text>
</comment>
<dbReference type="PROSITE" id="PS51353">
    <property type="entry name" value="ARSC"/>
    <property type="match status" value="1"/>
</dbReference>
<dbReference type="InterPro" id="IPR036249">
    <property type="entry name" value="Thioredoxin-like_sf"/>
</dbReference>
<name>A0ABV2B132_9GAMM</name>
<evidence type="ECO:0000313" key="4">
    <source>
        <dbReference type="Proteomes" id="UP001460888"/>
    </source>
</evidence>
<dbReference type="PANTHER" id="PTHR30041">
    <property type="entry name" value="ARSENATE REDUCTASE"/>
    <property type="match status" value="1"/>
</dbReference>
<dbReference type="EMBL" id="APND01000003">
    <property type="protein sequence ID" value="MES1929600.1"/>
    <property type="molecule type" value="Genomic_DNA"/>
</dbReference>
<sequence length="129" mass="14453">MPPVHPYAAAMRLYYNPRCSKSRAARQLLEEAGHAVEIVNYLDTPPDAITLARLLEHLDAEPADLVRTTDAAFRDRAHPATTLNREAVIDLLQATPELMQRPVLDTGTRAIIARPPERVFELVDNSHNH</sequence>
<dbReference type="RefSeq" id="WP_353111108.1">
    <property type="nucleotide sequence ID" value="NZ_APND01000003.1"/>
</dbReference>
<dbReference type="InterPro" id="IPR006660">
    <property type="entry name" value="Arsenate_reductase-like"/>
</dbReference>
<accession>A0ABV2B132</accession>
<protein>
    <submittedName>
        <fullName evidence="3">Arsenate reductase</fullName>
    </submittedName>
</protein>
<dbReference type="Gene3D" id="3.40.30.10">
    <property type="entry name" value="Glutaredoxin"/>
    <property type="match status" value="1"/>
</dbReference>
<dbReference type="SUPFAM" id="SSF52833">
    <property type="entry name" value="Thioredoxin-like"/>
    <property type="match status" value="1"/>
</dbReference>